<accession>A0A1H4QDM0</accession>
<comment type="function">
    <text evidence="10 12">Specifically methylates the N3 position of the uracil ring of uridine 1498 (m3U1498) in 16S rRNA. Acts on the fully assembled 30S ribosomal subunit.</text>
</comment>
<evidence type="ECO:0000259" key="13">
    <source>
        <dbReference type="Pfam" id="PF04452"/>
    </source>
</evidence>
<dbReference type="InterPro" id="IPR046887">
    <property type="entry name" value="RsmE_PUA-like"/>
</dbReference>
<evidence type="ECO:0000256" key="4">
    <source>
        <dbReference type="ARBA" id="ARBA00013673"/>
    </source>
</evidence>
<dbReference type="NCBIfam" id="NF008693">
    <property type="entry name" value="PRK11713.2-3"/>
    <property type="match status" value="1"/>
</dbReference>
<keyword evidence="9 12" id="KW-0949">S-adenosyl-L-methionine</keyword>
<dbReference type="RefSeq" id="WP_091185668.1">
    <property type="nucleotide sequence ID" value="NZ_FNRY01000001.1"/>
</dbReference>
<dbReference type="EC" id="2.1.1.193" evidence="3 12"/>
<keyword evidence="7 12" id="KW-0489">Methyltransferase</keyword>
<evidence type="ECO:0000256" key="7">
    <source>
        <dbReference type="ARBA" id="ARBA00022603"/>
    </source>
</evidence>
<evidence type="ECO:0000256" key="12">
    <source>
        <dbReference type="PIRNR" id="PIRNR015601"/>
    </source>
</evidence>
<dbReference type="Proteomes" id="UP000199183">
    <property type="component" value="Unassembled WGS sequence"/>
</dbReference>
<dbReference type="InterPro" id="IPR046886">
    <property type="entry name" value="RsmE_MTase_dom"/>
</dbReference>
<sequence length="242" mass="25487">MSSLFLREDLGDAAIGAVVTLRGDEAKHAVAVNRVRVGDLVLVGNGRGLVAECTVTAAQPRELELRVERSERHAAAAPGIRLAQALAKGDRDERAVQMATEMGISSVIPWQAARSVSRWDAAKQAKGIARWQTIAREAAKQSIRPFVPEVEPVTDAAGLCARAGVERVLVLDPRAATPLSGIRVDDRPIVLVIGPEGGLSDDELAAFEAAGAERVVLGDTVLRTSTAGPAALAVLNVVTGRW</sequence>
<evidence type="ECO:0000256" key="8">
    <source>
        <dbReference type="ARBA" id="ARBA00022679"/>
    </source>
</evidence>
<dbReference type="Gene3D" id="3.40.1280.10">
    <property type="match status" value="1"/>
</dbReference>
<keyword evidence="8 12" id="KW-0808">Transferase</keyword>
<gene>
    <name evidence="15" type="ORF">SAMN04489806_2787</name>
</gene>
<comment type="subcellular location">
    <subcellularLocation>
        <location evidence="1 12">Cytoplasm</location>
    </subcellularLocation>
</comment>
<dbReference type="PANTHER" id="PTHR30027">
    <property type="entry name" value="RIBOSOMAL RNA SMALL SUBUNIT METHYLTRANSFERASE E"/>
    <property type="match status" value="1"/>
</dbReference>
<evidence type="ECO:0000256" key="10">
    <source>
        <dbReference type="ARBA" id="ARBA00025699"/>
    </source>
</evidence>
<dbReference type="EMBL" id="FNRY01000001">
    <property type="protein sequence ID" value="SEC17709.1"/>
    <property type="molecule type" value="Genomic_DNA"/>
</dbReference>
<feature type="domain" description="Ribosomal RNA small subunit methyltransferase E methyltransferase" evidence="13">
    <location>
        <begin position="80"/>
        <end position="235"/>
    </location>
</feature>
<protein>
    <recommendedName>
        <fullName evidence="4 12">Ribosomal RNA small subunit methyltransferase E</fullName>
        <ecNumber evidence="3 12">2.1.1.193</ecNumber>
    </recommendedName>
</protein>
<dbReference type="InterPro" id="IPR029026">
    <property type="entry name" value="tRNA_m1G_MTases_N"/>
</dbReference>
<name>A0A1H4QDM0_9MICO</name>
<keyword evidence="6 12" id="KW-0698">rRNA processing</keyword>
<comment type="similarity">
    <text evidence="2 12">Belongs to the RNA methyltransferase RsmE family.</text>
</comment>
<proteinExistence type="inferred from homology"/>
<dbReference type="NCBIfam" id="TIGR00046">
    <property type="entry name" value="RsmE family RNA methyltransferase"/>
    <property type="match status" value="1"/>
</dbReference>
<dbReference type="CDD" id="cd18084">
    <property type="entry name" value="RsmE-like"/>
    <property type="match status" value="1"/>
</dbReference>
<evidence type="ECO:0000256" key="3">
    <source>
        <dbReference type="ARBA" id="ARBA00012328"/>
    </source>
</evidence>
<evidence type="ECO:0000256" key="11">
    <source>
        <dbReference type="ARBA" id="ARBA00047944"/>
    </source>
</evidence>
<dbReference type="InterPro" id="IPR015947">
    <property type="entry name" value="PUA-like_sf"/>
</dbReference>
<dbReference type="Pfam" id="PF20260">
    <property type="entry name" value="PUA_4"/>
    <property type="match status" value="1"/>
</dbReference>
<feature type="domain" description="Ribosomal RNA small subunit methyltransferase E PUA-like" evidence="14">
    <location>
        <begin position="21"/>
        <end position="68"/>
    </location>
</feature>
<keyword evidence="16" id="KW-1185">Reference proteome</keyword>
<dbReference type="PIRSF" id="PIRSF015601">
    <property type="entry name" value="MTase_slr0722"/>
    <property type="match status" value="1"/>
</dbReference>
<evidence type="ECO:0000256" key="2">
    <source>
        <dbReference type="ARBA" id="ARBA00005528"/>
    </source>
</evidence>
<dbReference type="Gene3D" id="2.40.240.20">
    <property type="entry name" value="Hypothetical PUA domain-like, domain 1"/>
    <property type="match status" value="1"/>
</dbReference>
<dbReference type="GO" id="GO:0070042">
    <property type="term" value="F:rRNA (uridine-N3-)-methyltransferase activity"/>
    <property type="evidence" value="ECO:0007669"/>
    <property type="project" value="TreeGrafter"/>
</dbReference>
<evidence type="ECO:0000256" key="1">
    <source>
        <dbReference type="ARBA" id="ARBA00004496"/>
    </source>
</evidence>
<evidence type="ECO:0000256" key="5">
    <source>
        <dbReference type="ARBA" id="ARBA00022490"/>
    </source>
</evidence>
<dbReference type="GO" id="GO:0005737">
    <property type="term" value="C:cytoplasm"/>
    <property type="evidence" value="ECO:0007669"/>
    <property type="project" value="UniProtKB-SubCell"/>
</dbReference>
<dbReference type="STRING" id="640635.SAMN04489806_2787"/>
<dbReference type="InterPro" id="IPR029028">
    <property type="entry name" value="Alpha/beta_knot_MTases"/>
</dbReference>
<dbReference type="SUPFAM" id="SSF88697">
    <property type="entry name" value="PUA domain-like"/>
    <property type="match status" value="1"/>
</dbReference>
<comment type="catalytic activity">
    <reaction evidence="11 12">
        <text>uridine(1498) in 16S rRNA + S-adenosyl-L-methionine = N(3)-methyluridine(1498) in 16S rRNA + S-adenosyl-L-homocysteine + H(+)</text>
        <dbReference type="Rhea" id="RHEA:42920"/>
        <dbReference type="Rhea" id="RHEA-COMP:10283"/>
        <dbReference type="Rhea" id="RHEA-COMP:10284"/>
        <dbReference type="ChEBI" id="CHEBI:15378"/>
        <dbReference type="ChEBI" id="CHEBI:57856"/>
        <dbReference type="ChEBI" id="CHEBI:59789"/>
        <dbReference type="ChEBI" id="CHEBI:65315"/>
        <dbReference type="ChEBI" id="CHEBI:74502"/>
        <dbReference type="EC" id="2.1.1.193"/>
    </reaction>
</comment>
<evidence type="ECO:0000313" key="16">
    <source>
        <dbReference type="Proteomes" id="UP000199183"/>
    </source>
</evidence>
<keyword evidence="5 12" id="KW-0963">Cytoplasm</keyword>
<evidence type="ECO:0000256" key="9">
    <source>
        <dbReference type="ARBA" id="ARBA00022691"/>
    </source>
</evidence>
<dbReference type="PANTHER" id="PTHR30027:SF3">
    <property type="entry name" value="16S RRNA (URACIL(1498)-N(3))-METHYLTRANSFERASE"/>
    <property type="match status" value="1"/>
</dbReference>
<dbReference type="GO" id="GO:0070475">
    <property type="term" value="P:rRNA base methylation"/>
    <property type="evidence" value="ECO:0007669"/>
    <property type="project" value="TreeGrafter"/>
</dbReference>
<evidence type="ECO:0000313" key="15">
    <source>
        <dbReference type="EMBL" id="SEC17709.1"/>
    </source>
</evidence>
<organism evidence="15 16">
    <name type="scientific">Paramicrobacterium humi</name>
    <dbReference type="NCBI Taxonomy" id="640635"/>
    <lineage>
        <taxon>Bacteria</taxon>
        <taxon>Bacillati</taxon>
        <taxon>Actinomycetota</taxon>
        <taxon>Actinomycetes</taxon>
        <taxon>Micrococcales</taxon>
        <taxon>Microbacteriaceae</taxon>
        <taxon>Paramicrobacterium</taxon>
    </lineage>
</organism>
<dbReference type="SUPFAM" id="SSF75217">
    <property type="entry name" value="alpha/beta knot"/>
    <property type="match status" value="1"/>
</dbReference>
<reference evidence="15 16" key="1">
    <citation type="submission" date="2016-10" db="EMBL/GenBank/DDBJ databases">
        <authorList>
            <person name="de Groot N.N."/>
        </authorList>
    </citation>
    <scope>NUCLEOTIDE SEQUENCE [LARGE SCALE GENOMIC DNA]</scope>
    <source>
        <strain evidence="15 16">DSM 21799</strain>
    </source>
</reference>
<dbReference type="OrthoDB" id="9808126at2"/>
<dbReference type="InterPro" id="IPR006700">
    <property type="entry name" value="RsmE"/>
</dbReference>
<dbReference type="AlphaFoldDB" id="A0A1H4QDM0"/>
<dbReference type="Pfam" id="PF04452">
    <property type="entry name" value="Methyltrans_RNA"/>
    <property type="match status" value="1"/>
</dbReference>
<evidence type="ECO:0000256" key="6">
    <source>
        <dbReference type="ARBA" id="ARBA00022552"/>
    </source>
</evidence>
<evidence type="ECO:0000259" key="14">
    <source>
        <dbReference type="Pfam" id="PF20260"/>
    </source>
</evidence>